<dbReference type="AlphaFoldDB" id="A0A915JLN0"/>
<proteinExistence type="predicted"/>
<organism evidence="1 2">
    <name type="scientific">Romanomermis culicivorax</name>
    <name type="common">Nematode worm</name>
    <dbReference type="NCBI Taxonomy" id="13658"/>
    <lineage>
        <taxon>Eukaryota</taxon>
        <taxon>Metazoa</taxon>
        <taxon>Ecdysozoa</taxon>
        <taxon>Nematoda</taxon>
        <taxon>Enoplea</taxon>
        <taxon>Dorylaimia</taxon>
        <taxon>Mermithida</taxon>
        <taxon>Mermithoidea</taxon>
        <taxon>Mermithidae</taxon>
        <taxon>Romanomermis</taxon>
    </lineage>
</organism>
<sequence>MLSFFEDINEKSISTFRAFDDHINSPIINILHILLADDPPRMRFDFESKNVLGRSSTKFKP</sequence>
<dbReference type="Proteomes" id="UP000887565">
    <property type="component" value="Unplaced"/>
</dbReference>
<name>A0A915JLN0_ROMCU</name>
<protein>
    <submittedName>
        <fullName evidence="2">Uncharacterized protein</fullName>
    </submittedName>
</protein>
<keyword evidence="1" id="KW-1185">Reference proteome</keyword>
<dbReference type="WBParaSite" id="nRc.2.0.1.t26916-RA">
    <property type="protein sequence ID" value="nRc.2.0.1.t26916-RA"/>
    <property type="gene ID" value="nRc.2.0.1.g26916"/>
</dbReference>
<evidence type="ECO:0000313" key="1">
    <source>
        <dbReference type="Proteomes" id="UP000887565"/>
    </source>
</evidence>
<evidence type="ECO:0000313" key="2">
    <source>
        <dbReference type="WBParaSite" id="nRc.2.0.1.t26916-RA"/>
    </source>
</evidence>
<reference evidence="2" key="1">
    <citation type="submission" date="2022-11" db="UniProtKB">
        <authorList>
            <consortium name="WormBaseParasite"/>
        </authorList>
    </citation>
    <scope>IDENTIFICATION</scope>
</reference>
<accession>A0A915JLN0</accession>